<feature type="transmembrane region" description="Helical" evidence="2">
    <location>
        <begin position="44"/>
        <end position="66"/>
    </location>
</feature>
<evidence type="ECO:0000256" key="2">
    <source>
        <dbReference type="SAM" id="Phobius"/>
    </source>
</evidence>
<evidence type="ECO:0000256" key="1">
    <source>
        <dbReference type="SAM" id="MobiDB-lite"/>
    </source>
</evidence>
<proteinExistence type="predicted"/>
<evidence type="ECO:0000313" key="3">
    <source>
        <dbReference type="EMBL" id="PIR99269.1"/>
    </source>
</evidence>
<reference evidence="4" key="1">
    <citation type="submission" date="2017-09" db="EMBL/GenBank/DDBJ databases">
        <title>Depth-based differentiation of microbial function through sediment-hosted aquifers and enrichment of novel symbionts in the deep terrestrial subsurface.</title>
        <authorList>
            <person name="Probst A.J."/>
            <person name="Ladd B."/>
            <person name="Jarett J.K."/>
            <person name="Geller-Mcgrath D.E."/>
            <person name="Sieber C.M.K."/>
            <person name="Emerson J.B."/>
            <person name="Anantharaman K."/>
            <person name="Thomas B.C."/>
            <person name="Malmstrom R."/>
            <person name="Stieglmeier M."/>
            <person name="Klingl A."/>
            <person name="Woyke T."/>
            <person name="Ryan C.M."/>
            <person name="Banfield J.F."/>
        </authorList>
    </citation>
    <scope>NUCLEOTIDE SEQUENCE [LARGE SCALE GENOMIC DNA]</scope>
</reference>
<evidence type="ECO:0000313" key="4">
    <source>
        <dbReference type="Proteomes" id="UP000230796"/>
    </source>
</evidence>
<keyword evidence="2" id="KW-0812">Transmembrane</keyword>
<accession>A0A2H0VLP9</accession>
<dbReference type="EMBL" id="PFAF01000003">
    <property type="protein sequence ID" value="PIR99269.1"/>
    <property type="molecule type" value="Genomic_DNA"/>
</dbReference>
<dbReference type="AlphaFoldDB" id="A0A2H0VLP9"/>
<sequence length="158" mass="17852">MPFNKRISNKYQFQISTNFKKKIRNFKLEIRNWKFSNGFSLIEILLSMFMLMAIVSIMLVVSGTYLHSRRTSLQTTAARIASRDIENQRKAEFDSISGGSISDSELSNLPSGTATRTVSNFGNPANPKIKQVTVTVNWTEKELAQEIKLDTLISKNGI</sequence>
<feature type="compositionally biased region" description="Polar residues" evidence="1">
    <location>
        <begin position="105"/>
        <end position="122"/>
    </location>
</feature>
<keyword evidence="2" id="KW-1133">Transmembrane helix</keyword>
<evidence type="ECO:0008006" key="5">
    <source>
        <dbReference type="Google" id="ProtNLM"/>
    </source>
</evidence>
<dbReference type="Proteomes" id="UP000230796">
    <property type="component" value="Unassembled WGS sequence"/>
</dbReference>
<organism evidence="3 4">
    <name type="scientific">Candidatus Collierbacteria bacterium CG10_big_fil_rev_8_21_14_0_10_44_9</name>
    <dbReference type="NCBI Taxonomy" id="1974535"/>
    <lineage>
        <taxon>Bacteria</taxon>
        <taxon>Candidatus Collieribacteriota</taxon>
    </lineage>
</organism>
<feature type="region of interest" description="Disordered" evidence="1">
    <location>
        <begin position="103"/>
        <end position="122"/>
    </location>
</feature>
<protein>
    <recommendedName>
        <fullName evidence="5">Prepilin-type N-terminal cleavage/methylation domain-containing protein</fullName>
    </recommendedName>
</protein>
<gene>
    <name evidence="3" type="ORF">COT87_00340</name>
</gene>
<keyword evidence="2" id="KW-0472">Membrane</keyword>
<name>A0A2H0VLP9_9BACT</name>
<comment type="caution">
    <text evidence="3">The sequence shown here is derived from an EMBL/GenBank/DDBJ whole genome shotgun (WGS) entry which is preliminary data.</text>
</comment>